<evidence type="ECO:0000313" key="2">
    <source>
        <dbReference type="Proteomes" id="UP000254263"/>
    </source>
</evidence>
<protein>
    <submittedName>
        <fullName evidence="1">Uncharacterized protein</fullName>
    </submittedName>
</protein>
<name>A0A379DI62_9PORP</name>
<gene>
    <name evidence="1" type="ORF">NCTC13100_00774</name>
</gene>
<dbReference type="AlphaFoldDB" id="A0A379DI62"/>
<evidence type="ECO:0000313" key="1">
    <source>
        <dbReference type="EMBL" id="SUB77644.1"/>
    </source>
</evidence>
<proteinExistence type="predicted"/>
<sequence>MTAVLRAVFFLDIDGLFSSCFFFENFLSRGGAEILCLMDKILQTKNFCYQ</sequence>
<dbReference type="EMBL" id="UGTI01000001">
    <property type="protein sequence ID" value="SUB77644.1"/>
    <property type="molecule type" value="Genomic_DNA"/>
</dbReference>
<dbReference type="Proteomes" id="UP000254263">
    <property type="component" value="Unassembled WGS sequence"/>
</dbReference>
<accession>A0A379DI62</accession>
<reference evidence="1 2" key="1">
    <citation type="submission" date="2018-06" db="EMBL/GenBank/DDBJ databases">
        <authorList>
            <consortium name="Pathogen Informatics"/>
            <person name="Doyle S."/>
        </authorList>
    </citation>
    <scope>NUCLEOTIDE SEQUENCE [LARGE SCALE GENOMIC DNA]</scope>
    <source>
        <strain evidence="1 2">NCTC13100</strain>
    </source>
</reference>
<organism evidence="1 2">
    <name type="scientific">Porphyromonas macacae</name>
    <dbReference type="NCBI Taxonomy" id="28115"/>
    <lineage>
        <taxon>Bacteria</taxon>
        <taxon>Pseudomonadati</taxon>
        <taxon>Bacteroidota</taxon>
        <taxon>Bacteroidia</taxon>
        <taxon>Bacteroidales</taxon>
        <taxon>Porphyromonadaceae</taxon>
        <taxon>Porphyromonas</taxon>
    </lineage>
</organism>